<dbReference type="Pfam" id="PF06133">
    <property type="entry name" value="Com_YlbF"/>
    <property type="match status" value="1"/>
</dbReference>
<keyword evidence="3" id="KW-1185">Reference proteome</keyword>
<evidence type="ECO:0000313" key="3">
    <source>
        <dbReference type="Proteomes" id="UP000015961"/>
    </source>
</evidence>
<name>S0KZ93_9ENTE</name>
<evidence type="ECO:0008006" key="4">
    <source>
        <dbReference type="Google" id="ProtNLM"/>
    </source>
</evidence>
<dbReference type="PANTHER" id="PTHR38448">
    <property type="entry name" value="REGULATORY PROTEIN YLBF-RELATED"/>
    <property type="match status" value="1"/>
</dbReference>
<dbReference type="AlphaFoldDB" id="S0KZ93"/>
<proteinExistence type="predicted"/>
<dbReference type="PIRSF" id="PIRSF021287">
    <property type="entry name" value="Biofilm_formation_YmcA"/>
    <property type="match status" value="1"/>
</dbReference>
<evidence type="ECO:0000313" key="2">
    <source>
        <dbReference type="EMBL" id="EOT86337.1"/>
    </source>
</evidence>
<sequence length="123" mass="14372">MEESIQKELDQLEQLLAAHPTIREFKEVQMRAQNNAALKELEAQIKRAQKDAVQYAHYEKPEAEKIAIQEIARLQATYDQHPLVVRYRDVLYEANELLHYVTTTLQKKVNQVIEEEPLDASKD</sequence>
<dbReference type="PANTHER" id="PTHR38448:SF1">
    <property type="entry name" value="YLBF FAMILY REGULATOR"/>
    <property type="match status" value="1"/>
</dbReference>
<dbReference type="eggNOG" id="COG4550">
    <property type="taxonomic scope" value="Bacteria"/>
</dbReference>
<accession>S0KZ93</accession>
<organism evidence="2 3">
    <name type="scientific">Enterococcus sulfureus ATCC 49903</name>
    <dbReference type="NCBI Taxonomy" id="1140003"/>
    <lineage>
        <taxon>Bacteria</taxon>
        <taxon>Bacillati</taxon>
        <taxon>Bacillota</taxon>
        <taxon>Bacilli</taxon>
        <taxon>Lactobacillales</taxon>
        <taxon>Enterococcaceae</taxon>
        <taxon>Enterococcus</taxon>
    </lineage>
</organism>
<dbReference type="InterPro" id="IPR016783">
    <property type="entry name" value="Biofilm_formation_YmcA"/>
</dbReference>
<dbReference type="InterPro" id="IPR052767">
    <property type="entry name" value="Bact_com_dev_regulator"/>
</dbReference>
<dbReference type="InterPro" id="IPR010368">
    <property type="entry name" value="Com_YlbF"/>
</dbReference>
<gene>
    <name evidence="2" type="ORF">I573_01092</name>
</gene>
<comment type="caution">
    <text evidence="2">The sequence shown here is derived from an EMBL/GenBank/DDBJ whole genome shotgun (WGS) entry which is preliminary data.</text>
</comment>
<dbReference type="STRING" id="1140003.OMY_01497"/>
<dbReference type="EMBL" id="ASWO01000003">
    <property type="protein sequence ID" value="EOT86337.1"/>
    <property type="molecule type" value="Genomic_DNA"/>
</dbReference>
<dbReference type="RefSeq" id="WP_016185938.1">
    <property type="nucleotide sequence ID" value="NZ_ASWO01000003.1"/>
</dbReference>
<dbReference type="PATRIC" id="fig|1140003.3.peg.1443"/>
<evidence type="ECO:0000256" key="1">
    <source>
        <dbReference type="SAM" id="Coils"/>
    </source>
</evidence>
<dbReference type="Gene3D" id="1.20.1500.10">
    <property type="entry name" value="YheA/YmcA-like"/>
    <property type="match status" value="1"/>
</dbReference>
<protein>
    <recommendedName>
        <fullName evidence="4">YmcA protein</fullName>
    </recommendedName>
</protein>
<dbReference type="Proteomes" id="UP000015961">
    <property type="component" value="Unassembled WGS sequence"/>
</dbReference>
<dbReference type="InterPro" id="IPR023378">
    <property type="entry name" value="YheA/YmcA-like_dom_sf"/>
</dbReference>
<dbReference type="OrthoDB" id="2167788at2"/>
<reference evidence="2 3" key="1">
    <citation type="submission" date="2013-03" db="EMBL/GenBank/DDBJ databases">
        <title>The Genome Sequence of Enterococcus sulfureus ATCC_49903 (PacBio/Illumina hybrid assembly).</title>
        <authorList>
            <consortium name="The Broad Institute Genomics Platform"/>
            <consortium name="The Broad Institute Genome Sequencing Center for Infectious Disease"/>
            <person name="Earl A."/>
            <person name="Russ C."/>
            <person name="Gilmore M."/>
            <person name="Surin D."/>
            <person name="Walker B."/>
            <person name="Young S."/>
            <person name="Zeng Q."/>
            <person name="Gargeya S."/>
            <person name="Fitzgerald M."/>
            <person name="Haas B."/>
            <person name="Abouelleil A."/>
            <person name="Allen A.W."/>
            <person name="Alvarado L."/>
            <person name="Arachchi H.M."/>
            <person name="Berlin A.M."/>
            <person name="Chapman S.B."/>
            <person name="Gainer-Dewar J."/>
            <person name="Goldberg J."/>
            <person name="Griggs A."/>
            <person name="Gujja S."/>
            <person name="Hansen M."/>
            <person name="Howarth C."/>
            <person name="Imamovic A."/>
            <person name="Ireland A."/>
            <person name="Larimer J."/>
            <person name="McCowan C."/>
            <person name="Murphy C."/>
            <person name="Pearson M."/>
            <person name="Poon T.W."/>
            <person name="Priest M."/>
            <person name="Roberts A."/>
            <person name="Saif S."/>
            <person name="Shea T."/>
            <person name="Sisk P."/>
            <person name="Sykes S."/>
            <person name="Wortman J."/>
            <person name="Nusbaum C."/>
            <person name="Birren B."/>
        </authorList>
    </citation>
    <scope>NUCLEOTIDE SEQUENCE [LARGE SCALE GENOMIC DNA]</scope>
    <source>
        <strain evidence="2 3">ATCC 49903</strain>
    </source>
</reference>
<dbReference type="SUPFAM" id="SSF158622">
    <property type="entry name" value="YheA/YmcA-like"/>
    <property type="match status" value="1"/>
</dbReference>
<keyword evidence="1" id="KW-0175">Coiled coil</keyword>
<feature type="coiled-coil region" evidence="1">
    <location>
        <begin position="31"/>
        <end position="58"/>
    </location>
</feature>